<dbReference type="EMBL" id="QGUI02000098">
    <property type="protein sequence ID" value="MFO7192431.1"/>
    <property type="molecule type" value="Genomic_DNA"/>
</dbReference>
<protein>
    <recommendedName>
        <fullName evidence="3">TetR family transcriptional regulator</fullName>
    </recommendedName>
</protein>
<gene>
    <name evidence="1" type="ORF">DIU77_009340</name>
</gene>
<sequence>MSWNDYYARRKVMNTVLKLARRAPGGPLPFAEIPRAEELFGTPEQLLLALYYRWNLRLLGKLRSTVGGPEDAMDAPPREDSDNPELVAQAWRGTVAENPTLRAVLDSHIDVYPETLVPALEREQRLLAITAGLAEPHEPLDEITRVGASFMALLRHGADQAAPTRRRRRFPVGELLRMLTPSG</sequence>
<evidence type="ECO:0000313" key="1">
    <source>
        <dbReference type="EMBL" id="MFO7192431.1"/>
    </source>
</evidence>
<name>A0ABD6FGK0_9PSEU</name>
<dbReference type="Proteomes" id="UP000249324">
    <property type="component" value="Unassembled WGS sequence"/>
</dbReference>
<evidence type="ECO:0000313" key="2">
    <source>
        <dbReference type="Proteomes" id="UP000249324"/>
    </source>
</evidence>
<proteinExistence type="predicted"/>
<organism evidence="1 2">
    <name type="scientific">Thermocrispum agreste</name>
    <dbReference type="NCBI Taxonomy" id="37925"/>
    <lineage>
        <taxon>Bacteria</taxon>
        <taxon>Bacillati</taxon>
        <taxon>Actinomycetota</taxon>
        <taxon>Actinomycetes</taxon>
        <taxon>Pseudonocardiales</taxon>
        <taxon>Pseudonocardiaceae</taxon>
        <taxon>Thermocrispum</taxon>
    </lineage>
</organism>
<comment type="caution">
    <text evidence="1">The sequence shown here is derived from an EMBL/GenBank/DDBJ whole genome shotgun (WGS) entry which is preliminary data.</text>
</comment>
<evidence type="ECO:0008006" key="3">
    <source>
        <dbReference type="Google" id="ProtNLM"/>
    </source>
</evidence>
<reference evidence="1 2" key="1">
    <citation type="journal article" date="2021" name="BMC Genomics">
        <title>Genome-resolved metagenome and metatranscriptome analyses of thermophilic composting reveal key bacterial players and their metabolic interactions.</title>
        <authorList>
            <person name="Braga L.P.P."/>
            <person name="Pereira R.V."/>
            <person name="Martins L.F."/>
            <person name="Moura L.M.S."/>
            <person name="Sanchez F.B."/>
            <person name="Patane J.S.L."/>
            <person name="da Silva A.M."/>
            <person name="Setubal J.C."/>
        </authorList>
    </citation>
    <scope>NUCLEOTIDE SEQUENCE [LARGE SCALE GENOMIC DNA]</scope>
    <source>
        <strain evidence="1">ZC4RG45</strain>
    </source>
</reference>
<dbReference type="AlphaFoldDB" id="A0ABD6FGK0"/>
<accession>A0ABD6FGK0</accession>